<evidence type="ECO:0000313" key="3">
    <source>
        <dbReference type="Proteomes" id="UP000177622"/>
    </source>
</evidence>
<name>A0A1F5L0W3_PENAI</name>
<dbReference type="RefSeq" id="XP_022482355.1">
    <property type="nucleotide sequence ID" value="XM_022637788.1"/>
</dbReference>
<dbReference type="GeneID" id="34582522"/>
<dbReference type="Proteomes" id="UP000177622">
    <property type="component" value="Unassembled WGS sequence"/>
</dbReference>
<dbReference type="AlphaFoldDB" id="A0A1F5L0W3"/>
<proteinExistence type="predicted"/>
<dbReference type="EMBL" id="LXJU01000111">
    <property type="protein sequence ID" value="OGE46785.1"/>
    <property type="molecule type" value="Genomic_DNA"/>
</dbReference>
<protein>
    <submittedName>
        <fullName evidence="2">Uncharacterized protein</fullName>
    </submittedName>
</protein>
<dbReference type="EMBL" id="LXJU01000094">
    <property type="protein sequence ID" value="OGE46888.1"/>
    <property type="molecule type" value="Genomic_DNA"/>
</dbReference>
<sequence>MTTLSLGKIDESEEVAAVDAAAATDTWPDVASDEVGRGLVLEVEELPF</sequence>
<accession>A0A1F5L0W3</accession>
<keyword evidence="3" id="KW-1185">Reference proteome</keyword>
<reference evidence="2 3" key="1">
    <citation type="journal article" date="2016" name="Sci. Rep.">
        <title>Penicillium arizonense, a new, genome sequenced fungal species, reveals a high chemical diversity in secreted metabolites.</title>
        <authorList>
            <person name="Grijseels S."/>
            <person name="Nielsen J.C."/>
            <person name="Randelovic M."/>
            <person name="Nielsen J."/>
            <person name="Nielsen K.F."/>
            <person name="Workman M."/>
            <person name="Frisvad J.C."/>
        </authorList>
    </citation>
    <scope>NUCLEOTIDE SEQUENCE [LARGE SCALE GENOMIC DNA]</scope>
    <source>
        <strain evidence="2 3">CBS 141311</strain>
    </source>
</reference>
<evidence type="ECO:0000313" key="1">
    <source>
        <dbReference type="EMBL" id="OGE46785.1"/>
    </source>
</evidence>
<organism evidence="2 3">
    <name type="scientific">Penicillium arizonense</name>
    <dbReference type="NCBI Taxonomy" id="1835702"/>
    <lineage>
        <taxon>Eukaryota</taxon>
        <taxon>Fungi</taxon>
        <taxon>Dikarya</taxon>
        <taxon>Ascomycota</taxon>
        <taxon>Pezizomycotina</taxon>
        <taxon>Eurotiomycetes</taxon>
        <taxon>Eurotiomycetidae</taxon>
        <taxon>Eurotiales</taxon>
        <taxon>Aspergillaceae</taxon>
        <taxon>Penicillium</taxon>
    </lineage>
</organism>
<gene>
    <name evidence="2" type="ORF">PENARI_c094G01954</name>
    <name evidence="1" type="ORF">PENARI_c111G03151</name>
</gene>
<evidence type="ECO:0000313" key="2">
    <source>
        <dbReference type="EMBL" id="OGE46888.1"/>
    </source>
</evidence>
<comment type="caution">
    <text evidence="2">The sequence shown here is derived from an EMBL/GenBank/DDBJ whole genome shotgun (WGS) entry which is preliminary data.</text>
</comment>